<organism evidence="2 3">
    <name type="scientific">Glutinoglossum americanum</name>
    <dbReference type="NCBI Taxonomy" id="1670608"/>
    <lineage>
        <taxon>Eukaryota</taxon>
        <taxon>Fungi</taxon>
        <taxon>Dikarya</taxon>
        <taxon>Ascomycota</taxon>
        <taxon>Pezizomycotina</taxon>
        <taxon>Geoglossomycetes</taxon>
        <taxon>Geoglossales</taxon>
        <taxon>Geoglossaceae</taxon>
        <taxon>Glutinoglossum</taxon>
    </lineage>
</organism>
<evidence type="ECO:0000256" key="1">
    <source>
        <dbReference type="SAM" id="MobiDB-lite"/>
    </source>
</evidence>
<feature type="compositionally biased region" description="Polar residues" evidence="1">
    <location>
        <begin position="1"/>
        <end position="26"/>
    </location>
</feature>
<sequence>MPPNNTPYLSLSTDTLQPSSSNNSHTRYPQRPSPPSPNERRPTRQLPPPLLSPSQQHPSPPPPSSAALSRVLQLFRLHKEGRLDSPWTKEPLQPSEFVQLQGQLQRDESLSSHKLRYDYDPVQREITVRMPTLLHESLLMRVAEMISSRLQATDDSTPKSLKNIIREIWNQGHGRMHMEMEEMEGETLLASQYSPDAAFHHYRVRYPRVVLEVSYSQKSRDLEYLADAYIVDSEGNIGLVIGLDLDYGGGKEARVMVWKPEFVEVGDGEQVVDLRSKQTMAESFRNNRGESLSGMLSLQVRDFILPEQLVGIDDIGDEHLSRPIEISFSELTECLNEAEMLHQLVERGEGLVHSRKVRRNRREQTPPRPLSAEREREFREKEEEIRERLESLDGDWSKGNGGRGRRRCDQADEPPSRPRRETAHYDANYTGYY</sequence>
<dbReference type="Proteomes" id="UP000698800">
    <property type="component" value="Unassembled WGS sequence"/>
</dbReference>
<gene>
    <name evidence="2" type="ORF">FGG08_007517</name>
</gene>
<comment type="caution">
    <text evidence="2">The sequence shown here is derived from an EMBL/GenBank/DDBJ whole genome shotgun (WGS) entry which is preliminary data.</text>
</comment>
<feature type="region of interest" description="Disordered" evidence="1">
    <location>
        <begin position="356"/>
        <end position="433"/>
    </location>
</feature>
<dbReference type="AlphaFoldDB" id="A0A9P8I547"/>
<evidence type="ECO:0000313" key="3">
    <source>
        <dbReference type="Proteomes" id="UP000698800"/>
    </source>
</evidence>
<dbReference type="EMBL" id="JAGHQL010000333">
    <property type="protein sequence ID" value="KAH0533858.1"/>
    <property type="molecule type" value="Genomic_DNA"/>
</dbReference>
<accession>A0A9P8I547</accession>
<protein>
    <submittedName>
        <fullName evidence="2">Uncharacterized protein</fullName>
    </submittedName>
</protein>
<evidence type="ECO:0000313" key="2">
    <source>
        <dbReference type="EMBL" id="KAH0533858.1"/>
    </source>
</evidence>
<proteinExistence type="predicted"/>
<reference evidence="2" key="1">
    <citation type="submission" date="2021-03" db="EMBL/GenBank/DDBJ databases">
        <title>Comparative genomics and phylogenomic investigation of the class Geoglossomycetes provide insights into ecological specialization and systematics.</title>
        <authorList>
            <person name="Melie T."/>
            <person name="Pirro S."/>
            <person name="Miller A.N."/>
            <person name="Quandt A."/>
        </authorList>
    </citation>
    <scope>NUCLEOTIDE SEQUENCE</scope>
    <source>
        <strain evidence="2">GBOQ0MN5Z8</strain>
    </source>
</reference>
<dbReference type="OrthoDB" id="3485856at2759"/>
<feature type="compositionally biased region" description="Basic and acidic residues" evidence="1">
    <location>
        <begin position="371"/>
        <end position="391"/>
    </location>
</feature>
<keyword evidence="3" id="KW-1185">Reference proteome</keyword>
<feature type="region of interest" description="Disordered" evidence="1">
    <location>
        <begin position="1"/>
        <end position="66"/>
    </location>
</feature>
<feature type="compositionally biased region" description="Basic and acidic residues" evidence="1">
    <location>
        <begin position="407"/>
        <end position="424"/>
    </location>
</feature>
<name>A0A9P8I547_9PEZI</name>